<sequence>MKDYDYYTVDEIIQALESNTDEVLTRTIIWSKRIVGKSGFAIEAEEVFNEALLRILDDDRHVPKDIPLTITICNVIRSICNGMAERNQEKIFKHAESIDEYEEASNVQSIEDDGATDPRWSVLVNNFSQDDIAMRFLTATQEGQNKSEIVESVFAGDEKAYDTTRRRIVRNGKKYFKEAG</sequence>
<evidence type="ECO:0000313" key="2">
    <source>
        <dbReference type="Proteomes" id="UP000707245"/>
    </source>
</evidence>
<organism evidence="1 2">
    <name type="scientific">Pseudoalteromonas prydzensis</name>
    <dbReference type="NCBI Taxonomy" id="182141"/>
    <lineage>
        <taxon>Bacteria</taxon>
        <taxon>Pseudomonadati</taxon>
        <taxon>Pseudomonadota</taxon>
        <taxon>Gammaproteobacteria</taxon>
        <taxon>Alteromonadales</taxon>
        <taxon>Pseudoalteromonadaceae</taxon>
        <taxon>Pseudoalteromonas</taxon>
    </lineage>
</organism>
<dbReference type="EMBL" id="RRZA01000032">
    <property type="protein sequence ID" value="MBE0458087.1"/>
    <property type="molecule type" value="Genomic_DNA"/>
</dbReference>
<evidence type="ECO:0000313" key="1">
    <source>
        <dbReference type="EMBL" id="MBE0458087.1"/>
    </source>
</evidence>
<reference evidence="1 2" key="1">
    <citation type="submission" date="2020-07" db="EMBL/GenBank/DDBJ databases">
        <title>Halophilic bacteria isolated from french cheeses.</title>
        <authorList>
            <person name="Kothe C.I."/>
            <person name="Farah-Kraiem B."/>
            <person name="Renault P."/>
            <person name="Dridi B."/>
        </authorList>
    </citation>
    <scope>NUCLEOTIDE SEQUENCE [LARGE SCALE GENOMIC DNA]</scope>
    <source>
        <strain evidence="1 2">FME14</strain>
    </source>
</reference>
<protein>
    <submittedName>
        <fullName evidence="1">Uncharacterized protein</fullName>
    </submittedName>
</protein>
<dbReference type="Proteomes" id="UP000707245">
    <property type="component" value="Unassembled WGS sequence"/>
</dbReference>
<comment type="caution">
    <text evidence="1">The sequence shown here is derived from an EMBL/GenBank/DDBJ whole genome shotgun (WGS) entry which is preliminary data.</text>
</comment>
<gene>
    <name evidence="1" type="ORF">EI167_11620</name>
</gene>
<keyword evidence="2" id="KW-1185">Reference proteome</keyword>
<accession>A0ABR9FMN4</accession>
<dbReference type="RefSeq" id="WP_192541866.1">
    <property type="nucleotide sequence ID" value="NZ_JBQDLW010000023.1"/>
</dbReference>
<proteinExistence type="predicted"/>
<name>A0ABR9FMN4_9GAMM</name>